<evidence type="ECO:0000256" key="7">
    <source>
        <dbReference type="ARBA" id="ARBA00023012"/>
    </source>
</evidence>
<keyword evidence="5 13" id="KW-0106">Calcium</keyword>
<organism evidence="17 18">
    <name type="scientific">Melghirimyces thermohalophilus</name>
    <dbReference type="NCBI Taxonomy" id="1236220"/>
    <lineage>
        <taxon>Bacteria</taxon>
        <taxon>Bacillati</taxon>
        <taxon>Bacillota</taxon>
        <taxon>Bacilli</taxon>
        <taxon>Bacillales</taxon>
        <taxon>Thermoactinomycetaceae</taxon>
        <taxon>Melghirimyces</taxon>
    </lineage>
</organism>
<sequence length="258" mass="28962">MEKMRVILADDNREFADLLKEHLDSQEDIEVIGVAYNGNEVVDLLEEKDADVLILDIIMPHLDGLGVLEKLNKRPGPTPRIIMLTAFGQENITQRAVELGAAYYILKPFDMDVLTDRIRQMQGRPVASGRGQAGGSDPSRTDNLDANITHVIHEIGVPAHIKGYLYLREAITMVYNEVELLGAITKTLYPRIAEKYNTTPSRVERAIRHAIEVAWSRGNMESIRKLFGYTINVSKAKPTNSEFIAMVADKLRIEHKVG</sequence>
<evidence type="ECO:0000256" key="8">
    <source>
        <dbReference type="ARBA" id="ARBA00023015"/>
    </source>
</evidence>
<dbReference type="GO" id="GO:0030435">
    <property type="term" value="P:sporulation resulting in formation of a cellular spore"/>
    <property type="evidence" value="ECO:0007669"/>
    <property type="project" value="UniProtKB-UniRule"/>
</dbReference>
<evidence type="ECO:0000256" key="12">
    <source>
        <dbReference type="ARBA" id="ARBA00025691"/>
    </source>
</evidence>
<feature type="binding site" evidence="14">
    <location>
        <position position="56"/>
    </location>
    <ligand>
        <name>Ca(2+)</name>
        <dbReference type="ChEBI" id="CHEBI:29108"/>
    </ligand>
</feature>
<evidence type="ECO:0000256" key="6">
    <source>
        <dbReference type="ARBA" id="ARBA00022969"/>
    </source>
</evidence>
<protein>
    <recommendedName>
        <fullName evidence="13">Stage 0 sporulation protein A homolog</fullName>
    </recommendedName>
</protein>
<proteinExistence type="predicted"/>
<keyword evidence="13 14" id="KW-0479">Metal-binding</keyword>
<keyword evidence="9 13" id="KW-0238">DNA-binding</keyword>
<evidence type="ECO:0000313" key="17">
    <source>
        <dbReference type="EMBL" id="SDC89250.1"/>
    </source>
</evidence>
<dbReference type="GO" id="GO:0000976">
    <property type="term" value="F:transcription cis-regulatory region binding"/>
    <property type="evidence" value="ECO:0007669"/>
    <property type="project" value="TreeGrafter"/>
</dbReference>
<dbReference type="PANTHER" id="PTHR48111:SF1">
    <property type="entry name" value="TWO-COMPONENT RESPONSE REGULATOR ORR33"/>
    <property type="match status" value="1"/>
</dbReference>
<dbReference type="PIRSF" id="PIRSF002937">
    <property type="entry name" value="Res_reg_Spo0A"/>
    <property type="match status" value="1"/>
</dbReference>
<dbReference type="GO" id="GO:0051606">
    <property type="term" value="P:detection of stimulus"/>
    <property type="evidence" value="ECO:0007669"/>
    <property type="project" value="UniProtKB-UniRule"/>
</dbReference>
<dbReference type="GO" id="GO:0005509">
    <property type="term" value="F:calcium ion binding"/>
    <property type="evidence" value="ECO:0007669"/>
    <property type="project" value="UniProtKB-UniRule"/>
</dbReference>
<evidence type="ECO:0000259" key="16">
    <source>
        <dbReference type="PROSITE" id="PS50110"/>
    </source>
</evidence>
<keyword evidence="3 13" id="KW-0678">Repressor</keyword>
<dbReference type="InterPro" id="IPR001789">
    <property type="entry name" value="Sig_transdc_resp-reg_receiver"/>
</dbReference>
<name>A0A1G6Q9T8_9BACL</name>
<dbReference type="Pfam" id="PF08769">
    <property type="entry name" value="Spo0A_C"/>
    <property type="match status" value="1"/>
</dbReference>
<dbReference type="GO" id="GO:0003700">
    <property type="term" value="F:DNA-binding transcription factor activity"/>
    <property type="evidence" value="ECO:0007669"/>
    <property type="project" value="InterPro"/>
</dbReference>
<dbReference type="InterPro" id="IPR011006">
    <property type="entry name" value="CheY-like_superfamily"/>
</dbReference>
<dbReference type="CDD" id="cd17561">
    <property type="entry name" value="REC_Spo0A"/>
    <property type="match status" value="1"/>
</dbReference>
<evidence type="ECO:0000256" key="11">
    <source>
        <dbReference type="ARBA" id="ARBA00023163"/>
    </source>
</evidence>
<evidence type="ECO:0000256" key="14">
    <source>
        <dbReference type="PIRSR" id="PIRSR002937-1"/>
    </source>
</evidence>
<dbReference type="SUPFAM" id="SSF52172">
    <property type="entry name" value="CheY-like"/>
    <property type="match status" value="1"/>
</dbReference>
<dbReference type="PANTHER" id="PTHR48111">
    <property type="entry name" value="REGULATOR OF RPOS"/>
    <property type="match status" value="1"/>
</dbReference>
<keyword evidence="10 13" id="KW-0010">Activator</keyword>
<dbReference type="GO" id="GO:0000156">
    <property type="term" value="F:phosphorelay response regulator activity"/>
    <property type="evidence" value="ECO:0007669"/>
    <property type="project" value="TreeGrafter"/>
</dbReference>
<dbReference type="NCBIfam" id="TIGR02875">
    <property type="entry name" value="spore_0_A"/>
    <property type="match status" value="1"/>
</dbReference>
<dbReference type="STRING" id="1236220.SAMN04488112_12061"/>
<evidence type="ECO:0000256" key="2">
    <source>
        <dbReference type="ARBA" id="ARBA00022490"/>
    </source>
</evidence>
<evidence type="ECO:0000313" key="18">
    <source>
        <dbReference type="Proteomes" id="UP000199387"/>
    </source>
</evidence>
<dbReference type="Proteomes" id="UP000199387">
    <property type="component" value="Unassembled WGS sequence"/>
</dbReference>
<gene>
    <name evidence="17" type="ORF">SAMN04488112_12061</name>
</gene>
<dbReference type="SUPFAM" id="SSF46894">
    <property type="entry name" value="C-terminal effector domain of the bipartite response regulators"/>
    <property type="match status" value="1"/>
</dbReference>
<evidence type="ECO:0000256" key="3">
    <source>
        <dbReference type="ARBA" id="ARBA00022491"/>
    </source>
</evidence>
<evidence type="ECO:0000256" key="15">
    <source>
        <dbReference type="PROSITE-ProRule" id="PRU00169"/>
    </source>
</evidence>
<comment type="cofactor">
    <cofactor evidence="13 14">
        <name>Ca(2+)</name>
        <dbReference type="ChEBI" id="CHEBI:29108"/>
    </cofactor>
    <text evidence="13 14">Binds 1 Ca(2+) ion per subunit.</text>
</comment>
<evidence type="ECO:0000256" key="5">
    <source>
        <dbReference type="ARBA" id="ARBA00022837"/>
    </source>
</evidence>
<keyword evidence="4 15" id="KW-0597">Phosphoprotein</keyword>
<evidence type="ECO:0000256" key="10">
    <source>
        <dbReference type="ARBA" id="ARBA00023159"/>
    </source>
</evidence>
<dbReference type="Gene3D" id="3.40.50.2300">
    <property type="match status" value="1"/>
</dbReference>
<dbReference type="Pfam" id="PF00072">
    <property type="entry name" value="Response_reg"/>
    <property type="match status" value="1"/>
</dbReference>
<dbReference type="InterPro" id="IPR016032">
    <property type="entry name" value="Sig_transdc_resp-reg_C-effctor"/>
</dbReference>
<keyword evidence="18" id="KW-1185">Reference proteome</keyword>
<dbReference type="AlphaFoldDB" id="A0A1G6Q9T8"/>
<dbReference type="SMART" id="SM00448">
    <property type="entry name" value="REC"/>
    <property type="match status" value="1"/>
</dbReference>
<dbReference type="InterPro" id="IPR039420">
    <property type="entry name" value="WalR-like"/>
</dbReference>
<keyword evidence="11 13" id="KW-0804">Transcription</keyword>
<feature type="modified residue" description="4-aspartylphosphate" evidence="15">
    <location>
        <position position="56"/>
    </location>
</feature>
<keyword evidence="7 13" id="KW-0902">Two-component regulatory system</keyword>
<feature type="binding site" evidence="14">
    <location>
        <position position="11"/>
    </location>
    <ligand>
        <name>Ca(2+)</name>
        <dbReference type="ChEBI" id="CHEBI:29108"/>
    </ligand>
</feature>
<dbReference type="OrthoDB" id="9793299at2"/>
<dbReference type="PROSITE" id="PS50110">
    <property type="entry name" value="RESPONSE_REGULATORY"/>
    <property type="match status" value="1"/>
</dbReference>
<keyword evidence="8 13" id="KW-0805">Transcription regulation</keyword>
<dbReference type="EMBL" id="FMZA01000020">
    <property type="protein sequence ID" value="SDC89250.1"/>
    <property type="molecule type" value="Genomic_DNA"/>
</dbReference>
<comment type="subcellular location">
    <subcellularLocation>
        <location evidence="1 13">Cytoplasm</location>
    </subcellularLocation>
</comment>
<keyword evidence="2 13" id="KW-0963">Cytoplasm</keyword>
<dbReference type="Gene3D" id="1.10.10.10">
    <property type="entry name" value="Winged helix-like DNA-binding domain superfamily/Winged helix DNA-binding domain"/>
    <property type="match status" value="1"/>
</dbReference>
<evidence type="ECO:0000256" key="9">
    <source>
        <dbReference type="ARBA" id="ARBA00023125"/>
    </source>
</evidence>
<dbReference type="InterPro" id="IPR012052">
    <property type="entry name" value="Spore_0_A"/>
</dbReference>
<dbReference type="GO" id="GO:0042173">
    <property type="term" value="P:regulation of sporulation resulting in formation of a cellular spore"/>
    <property type="evidence" value="ECO:0007669"/>
    <property type="project" value="InterPro"/>
</dbReference>
<dbReference type="InterPro" id="IPR014879">
    <property type="entry name" value="Spo0A_C"/>
</dbReference>
<evidence type="ECO:0000256" key="1">
    <source>
        <dbReference type="ARBA" id="ARBA00004496"/>
    </source>
</evidence>
<accession>A0A1G6Q9T8</accession>
<comment type="function">
    <text evidence="13">May play the central regulatory role in sporulation. It may be an element of the effector pathway responsible for the activation of sporulation genes in response to nutritional stress. Spo0A may act in concert with spo0H (a sigma factor) to control the expression of some genes that are critical to the sporulation process.</text>
</comment>
<keyword evidence="6 13" id="KW-0749">Sporulation</keyword>
<comment type="function">
    <text evidence="12">May play the central regulatory role in sporulation. It may be an element of the effector pathway responsible for the activation of sporulation genes in response to nutritional stress. Spo0A may act in concert with Spo0H (a sigma factor) to control the expression of some genes that are critical to the sporulation process. Repressor of abrB, activator of the spoIIa operon. Binds the DNA sequence 5'-TGNCGAA-3' (0A box).</text>
</comment>
<feature type="binding site" evidence="14">
    <location>
        <position position="10"/>
    </location>
    <ligand>
        <name>Ca(2+)</name>
        <dbReference type="ChEBI" id="CHEBI:29108"/>
    </ligand>
</feature>
<dbReference type="GO" id="GO:0032993">
    <property type="term" value="C:protein-DNA complex"/>
    <property type="evidence" value="ECO:0007669"/>
    <property type="project" value="TreeGrafter"/>
</dbReference>
<evidence type="ECO:0000256" key="13">
    <source>
        <dbReference type="PIRNR" id="PIRNR002937"/>
    </source>
</evidence>
<dbReference type="GO" id="GO:0005829">
    <property type="term" value="C:cytosol"/>
    <property type="evidence" value="ECO:0007669"/>
    <property type="project" value="TreeGrafter"/>
</dbReference>
<feature type="domain" description="Response regulatory" evidence="16">
    <location>
        <begin position="5"/>
        <end position="122"/>
    </location>
</feature>
<dbReference type="InterPro" id="IPR036388">
    <property type="entry name" value="WH-like_DNA-bd_sf"/>
</dbReference>
<reference evidence="17 18" key="1">
    <citation type="submission" date="2016-10" db="EMBL/GenBank/DDBJ databases">
        <authorList>
            <person name="de Groot N.N."/>
        </authorList>
    </citation>
    <scope>NUCLEOTIDE SEQUENCE [LARGE SCALE GENOMIC DNA]</scope>
    <source>
        <strain evidence="17 18">DSM 45514</strain>
    </source>
</reference>
<evidence type="ECO:0000256" key="4">
    <source>
        <dbReference type="ARBA" id="ARBA00022553"/>
    </source>
</evidence>